<gene>
    <name evidence="2" type="ORF">PCOS0759_LOCUS3538</name>
</gene>
<dbReference type="AlphaFoldDB" id="A0A7S1PFC8"/>
<protein>
    <recommendedName>
        <fullName evidence="3">Essential protein Yae1 N-terminal domain-containing protein</fullName>
    </recommendedName>
</protein>
<accession>A0A7S1PFC8</accession>
<feature type="compositionally biased region" description="Acidic residues" evidence="1">
    <location>
        <begin position="17"/>
        <end position="26"/>
    </location>
</feature>
<sequence>MSQTQAQAKPSKNQISSDDDWLEASDDDIHSTSSDALSSSSDNNAESASIDMDSILDLESNHYQSGFEKGKIDARAKFFPEGVVFGRKQGLQLGFEFGEYLRKDPNTLYEWMVGAHRKDLEQGDEFVDWTEKVRSKIRVIELREKRQKKTKKDKPRLKMDRDTLDF</sequence>
<evidence type="ECO:0000313" key="2">
    <source>
        <dbReference type="EMBL" id="CAD9080298.1"/>
    </source>
</evidence>
<evidence type="ECO:0008006" key="3">
    <source>
        <dbReference type="Google" id="ProtNLM"/>
    </source>
</evidence>
<proteinExistence type="predicted"/>
<feature type="region of interest" description="Disordered" evidence="1">
    <location>
        <begin position="145"/>
        <end position="166"/>
    </location>
</feature>
<organism evidence="2">
    <name type="scientific">Percolomonas cosmopolitus</name>
    <dbReference type="NCBI Taxonomy" id="63605"/>
    <lineage>
        <taxon>Eukaryota</taxon>
        <taxon>Discoba</taxon>
        <taxon>Heterolobosea</taxon>
        <taxon>Tetramitia</taxon>
        <taxon>Eutetramitia</taxon>
        <taxon>Percolomonadidae</taxon>
        <taxon>Percolomonas</taxon>
    </lineage>
</organism>
<feature type="compositionally biased region" description="Low complexity" evidence="1">
    <location>
        <begin position="31"/>
        <end position="48"/>
    </location>
</feature>
<feature type="compositionally biased region" description="Basic and acidic residues" evidence="1">
    <location>
        <begin position="156"/>
        <end position="166"/>
    </location>
</feature>
<dbReference type="EMBL" id="HBGD01004296">
    <property type="protein sequence ID" value="CAD9080298.1"/>
    <property type="molecule type" value="Transcribed_RNA"/>
</dbReference>
<feature type="compositionally biased region" description="Basic residues" evidence="1">
    <location>
        <begin position="145"/>
        <end position="155"/>
    </location>
</feature>
<evidence type="ECO:0000256" key="1">
    <source>
        <dbReference type="SAM" id="MobiDB-lite"/>
    </source>
</evidence>
<feature type="compositionally biased region" description="Polar residues" evidence="1">
    <location>
        <begin position="1"/>
        <end position="15"/>
    </location>
</feature>
<name>A0A7S1PFC8_9EUKA</name>
<feature type="region of interest" description="Disordered" evidence="1">
    <location>
        <begin position="1"/>
        <end position="48"/>
    </location>
</feature>
<reference evidence="2" key="1">
    <citation type="submission" date="2021-01" db="EMBL/GenBank/DDBJ databases">
        <authorList>
            <person name="Corre E."/>
            <person name="Pelletier E."/>
            <person name="Niang G."/>
            <person name="Scheremetjew M."/>
            <person name="Finn R."/>
            <person name="Kale V."/>
            <person name="Holt S."/>
            <person name="Cochrane G."/>
            <person name="Meng A."/>
            <person name="Brown T."/>
            <person name="Cohen L."/>
        </authorList>
    </citation>
    <scope>NUCLEOTIDE SEQUENCE</scope>
    <source>
        <strain evidence="2">WS</strain>
    </source>
</reference>